<gene>
    <name evidence="1" type="ORF">MKK02DRAFT_28088</name>
</gene>
<dbReference type="Proteomes" id="UP001164286">
    <property type="component" value="Unassembled WGS sequence"/>
</dbReference>
<dbReference type="AlphaFoldDB" id="A0AA38H6R0"/>
<dbReference type="EMBL" id="JAKWFO010000006">
    <property type="protein sequence ID" value="KAI9634983.1"/>
    <property type="molecule type" value="Genomic_DNA"/>
</dbReference>
<name>A0AA38H6R0_9TREE</name>
<reference evidence="1" key="1">
    <citation type="journal article" date="2022" name="G3 (Bethesda)">
        <title>High quality genome of the basidiomycete yeast Dioszegia hungarica PDD-24b-2 isolated from cloud water.</title>
        <authorList>
            <person name="Jarrige D."/>
            <person name="Haridas S."/>
            <person name="Bleykasten-Grosshans C."/>
            <person name="Joly M."/>
            <person name="Nadalig T."/>
            <person name="Sancelme M."/>
            <person name="Vuilleumier S."/>
            <person name="Grigoriev I.V."/>
            <person name="Amato P."/>
            <person name="Bringel F."/>
        </authorList>
    </citation>
    <scope>NUCLEOTIDE SEQUENCE</scope>
    <source>
        <strain evidence="1">PDD-24b-2</strain>
    </source>
</reference>
<dbReference type="GeneID" id="77726687"/>
<proteinExistence type="predicted"/>
<protein>
    <submittedName>
        <fullName evidence="1">Uncharacterized protein</fullName>
    </submittedName>
</protein>
<dbReference type="RefSeq" id="XP_052944760.1">
    <property type="nucleotide sequence ID" value="XM_053087482.1"/>
</dbReference>
<evidence type="ECO:0000313" key="1">
    <source>
        <dbReference type="EMBL" id="KAI9634983.1"/>
    </source>
</evidence>
<organism evidence="1 2">
    <name type="scientific">Dioszegia hungarica</name>
    <dbReference type="NCBI Taxonomy" id="4972"/>
    <lineage>
        <taxon>Eukaryota</taxon>
        <taxon>Fungi</taxon>
        <taxon>Dikarya</taxon>
        <taxon>Basidiomycota</taxon>
        <taxon>Agaricomycotina</taxon>
        <taxon>Tremellomycetes</taxon>
        <taxon>Tremellales</taxon>
        <taxon>Bulleribasidiaceae</taxon>
        <taxon>Dioszegia</taxon>
    </lineage>
</organism>
<evidence type="ECO:0000313" key="2">
    <source>
        <dbReference type="Proteomes" id="UP001164286"/>
    </source>
</evidence>
<sequence length="406" mass="45632">MSVIQGFPQILQMILHHADRATLSVMIRLSTFTRDFTKPFLYPTKLVDPFVLPDPSKPELNLTPECAYRKLDSFLSSPHLTHVNEILITHPEVWAEYFRIAGRIPPAASRSAGTMTTIIVKPVGLGLDEKGRRDTNRKAWKDLVSHKREWEAREEKRVTAEAAKLVDQHLSKAKAIRSISPHRYPPPDPLFVASPGYNARWPEHRNAHQFKHIFDIALLLPSSRLILHLPFAANIELLAMLNAASVAFDPPPGMTHLTFLVECGNPKPIPPSGDDWWDDAESSWSHVEVVLVPNSVGAFTALDPFRDVPPNHTPAFGLRDRKDKLDWMMSSIAGRPCAHLPATSTYTVVGLENIDIMDEHQVEFEKLLLERIRSGKSAGARRVGVEFKHLEVWKEGASGEVCVQYV</sequence>
<keyword evidence="2" id="KW-1185">Reference proteome</keyword>
<comment type="caution">
    <text evidence="1">The sequence shown here is derived from an EMBL/GenBank/DDBJ whole genome shotgun (WGS) entry which is preliminary data.</text>
</comment>
<accession>A0AA38H6R0</accession>